<dbReference type="Pfam" id="PF25209">
    <property type="entry name" value="Phage_capsid_4"/>
    <property type="match status" value="1"/>
</dbReference>
<keyword evidence="3" id="KW-1185">Reference proteome</keyword>
<proteinExistence type="predicted"/>
<accession>A0A7K3LS65</accession>
<evidence type="ECO:0000313" key="3">
    <source>
        <dbReference type="Proteomes" id="UP000466307"/>
    </source>
</evidence>
<protein>
    <recommendedName>
        <fullName evidence="4">Major capsid protein</fullName>
    </recommendedName>
</protein>
<dbReference type="InterPro" id="IPR053738">
    <property type="entry name" value="Lambda_capsid_assembly"/>
</dbReference>
<dbReference type="Proteomes" id="UP000466307">
    <property type="component" value="Unassembled WGS sequence"/>
</dbReference>
<organism evidence="2 3">
    <name type="scientific">Gordonia desulfuricans</name>
    <dbReference type="NCBI Taxonomy" id="89051"/>
    <lineage>
        <taxon>Bacteria</taxon>
        <taxon>Bacillati</taxon>
        <taxon>Actinomycetota</taxon>
        <taxon>Actinomycetes</taxon>
        <taxon>Mycobacteriales</taxon>
        <taxon>Gordoniaceae</taxon>
        <taxon>Gordonia</taxon>
    </lineage>
</organism>
<gene>
    <name evidence="2" type="ORF">GYA93_15830</name>
</gene>
<reference evidence="2 3" key="1">
    <citation type="submission" date="2020-01" db="EMBL/GenBank/DDBJ databases">
        <title>Investigation of new actinobacteria for the biodesulphurisation of diesel fuel.</title>
        <authorList>
            <person name="Athi Narayanan S.M."/>
        </authorList>
    </citation>
    <scope>NUCLEOTIDE SEQUENCE [LARGE SCALE GENOMIC DNA]</scope>
    <source>
        <strain evidence="2 3">213E</strain>
    </source>
</reference>
<dbReference type="AlphaFoldDB" id="A0A7K3LS65"/>
<name>A0A7K3LS65_9ACTN</name>
<evidence type="ECO:0000256" key="1">
    <source>
        <dbReference type="SAM" id="MobiDB-lite"/>
    </source>
</evidence>
<evidence type="ECO:0008006" key="4">
    <source>
        <dbReference type="Google" id="ProtNLM"/>
    </source>
</evidence>
<dbReference type="RefSeq" id="WP_059036633.1">
    <property type="nucleotide sequence ID" value="NZ_JAADZU010000054.1"/>
</dbReference>
<dbReference type="Gene3D" id="3.90.1690.10">
    <property type="entry name" value="phage-related protein like domain"/>
    <property type="match status" value="1"/>
</dbReference>
<comment type="caution">
    <text evidence="2">The sequence shown here is derived from an EMBL/GenBank/DDBJ whole genome shotgun (WGS) entry which is preliminary data.</text>
</comment>
<dbReference type="EMBL" id="JAADZU010000054">
    <property type="protein sequence ID" value="NDK91042.1"/>
    <property type="molecule type" value="Genomic_DNA"/>
</dbReference>
<feature type="region of interest" description="Disordered" evidence="1">
    <location>
        <begin position="71"/>
        <end position="93"/>
    </location>
</feature>
<evidence type="ECO:0000313" key="2">
    <source>
        <dbReference type="EMBL" id="NDK91042.1"/>
    </source>
</evidence>
<sequence length="309" mass="32922">MAYTYPPAAPTISGDKVTISTFLNSPTLVSRRIRELAEQRFIADALLTARLQVSGGAVLYEQGETIFSDRAPESVAPGSEYPLTTNSHGTPQLAKTEKWGQDSLVTDESISRQNMDPVNRALTKQVNHLVKTVDSLALSAIASVIDGTNSAAAAAVWDGSSAKILSDVFDSVAKIRALNDGFEPDTLVVTDLMLAKIMADKDVAAYRAREDKANPVYTGDFPVIGGVRILASPNLPAAKTAYLVDTAQLGGMADEKIGGPGYSSQGGVGVEAKSIRDDDRDQWRIRARRVTVPIVLEPKAVFAITGAMT</sequence>